<proteinExistence type="predicted"/>
<dbReference type="AlphaFoldDB" id="A0A812SPW4"/>
<accession>A0A812SPW4</accession>
<evidence type="ECO:0000313" key="3">
    <source>
        <dbReference type="Proteomes" id="UP000604046"/>
    </source>
</evidence>
<comment type="caution">
    <text evidence="2">The sequence shown here is derived from an EMBL/GenBank/DDBJ whole genome shotgun (WGS) entry which is preliminary data.</text>
</comment>
<dbReference type="EMBL" id="CAJNDS010002491">
    <property type="protein sequence ID" value="CAE7496713.1"/>
    <property type="molecule type" value="Genomic_DNA"/>
</dbReference>
<protein>
    <submittedName>
        <fullName evidence="2">Uncharacterized protein</fullName>
    </submittedName>
</protein>
<feature type="compositionally biased region" description="Low complexity" evidence="1">
    <location>
        <begin position="602"/>
        <end position="641"/>
    </location>
</feature>
<dbReference type="Proteomes" id="UP000604046">
    <property type="component" value="Unassembled WGS sequence"/>
</dbReference>
<keyword evidence="3" id="KW-1185">Reference proteome</keyword>
<evidence type="ECO:0000256" key="1">
    <source>
        <dbReference type="SAM" id="MobiDB-lite"/>
    </source>
</evidence>
<feature type="region of interest" description="Disordered" evidence="1">
    <location>
        <begin position="592"/>
        <end position="685"/>
    </location>
</feature>
<feature type="compositionally biased region" description="Basic and acidic residues" evidence="1">
    <location>
        <begin position="673"/>
        <end position="682"/>
    </location>
</feature>
<gene>
    <name evidence="2" type="ORF">SNAT2548_LOCUS27823</name>
</gene>
<evidence type="ECO:0000313" key="2">
    <source>
        <dbReference type="EMBL" id="CAE7496713.1"/>
    </source>
</evidence>
<dbReference type="OrthoDB" id="10655196at2759"/>
<organism evidence="2 3">
    <name type="scientific">Symbiodinium natans</name>
    <dbReference type="NCBI Taxonomy" id="878477"/>
    <lineage>
        <taxon>Eukaryota</taxon>
        <taxon>Sar</taxon>
        <taxon>Alveolata</taxon>
        <taxon>Dinophyceae</taxon>
        <taxon>Suessiales</taxon>
        <taxon>Symbiodiniaceae</taxon>
        <taxon>Symbiodinium</taxon>
    </lineage>
</organism>
<name>A0A812SPW4_9DINO</name>
<sequence length="979" mass="105365">MDAVKSKYPGIDFAEVYQDFQTGILDNIIMHTTQPEVAAPAWSFVRKCVAAANLNQQNMHIQAAEEAAREACAVFKRKESQKDDVGALLLAGMQAYKADLKAYFLKMKALMERRDADMTQLTARKLDGLQQALSRQKGSILSAVPSSSVATLGSSEGDSVCVVVTSAATRDLTVDLLTSLVAASEPKGCVVVCLPPAWHPEARKAELIIAETMMKTAATKLPLQLKQLGALSSAVVLLNHEKQDVAEQASELLKMLLSSTAMRTGALNLTAAEEEKQVLELLEGLNVLRAGKMLAVLDMRGRFALNLARLLLPAPLKCISDNADLRNSLEALEKSKLQKRILIKTDSDFALDTIAAQLPTTPEVPEILAAMAVSTGKADYQNHIILEASNAKPSSAGQTSSSEMSPNMFLPACLAQSQACIRHDVCLANSLAGLEGLEGLEGLAGKAGLERAGAGGGWGWRGLEGLERAGEGWCWRGGLEGLEGVEGLEGLEGLEGGLEVGLGGRWQLLSDDSAPAEDVVTIIHPQLDGIGRAKRYALTASCSDLWPFLRSSIPEEGFQQKVGSNVDLLREDGDVFAKFVCTSAVDEGDELLWPSAPKPKPVKAGMPKAKAAAKAKSTAAKPAAQAAAQPAAQPVSPAQAAGEVDPRGVDEQARQLRKRPCLQSEAMRPGKQTKQDHARGEEETASDLEAELKEFFMEGVGGEASVPGMGGLDLCDEERRDLIMQDDMATESKEEKPPLDDVSQSADVIRETSGWKLLKTTNVNGEGGLMLKSCSRRKRLSAGEMMYYLQADSGTFSAGSLGLQRPPLPKFHHNTAHPFAHHLHTSLPPTFPLHSPLQPPKVRTEGREDDNSILTWNPDKGTKVFYAGRVQKLSDVIKQFVEVPVVSIDYSSYKNGSFKAKDKETANAVWEPQQSDRHLVELFAALGGVEAFFEVAAQDLSNSDLALENKGKKKKLHAGKRLTLTGVRFVSVKCVTMTL</sequence>
<feature type="compositionally biased region" description="Basic and acidic residues" evidence="1">
    <location>
        <begin position="644"/>
        <end position="654"/>
    </location>
</feature>
<reference evidence="2" key="1">
    <citation type="submission" date="2021-02" db="EMBL/GenBank/DDBJ databases">
        <authorList>
            <person name="Dougan E. K."/>
            <person name="Rhodes N."/>
            <person name="Thang M."/>
            <person name="Chan C."/>
        </authorList>
    </citation>
    <scope>NUCLEOTIDE SEQUENCE</scope>
</reference>